<evidence type="ECO:0000313" key="3">
    <source>
        <dbReference type="Proteomes" id="UP000698173"/>
    </source>
</evidence>
<evidence type="ECO:0000313" key="2">
    <source>
        <dbReference type="EMBL" id="HJF31105.1"/>
    </source>
</evidence>
<protein>
    <submittedName>
        <fullName evidence="2">Uncharacterized protein</fullName>
    </submittedName>
</protein>
<name>A0A921KBW6_SPOPS</name>
<reference evidence="2" key="1">
    <citation type="journal article" date="2021" name="PeerJ">
        <title>Extensive microbial diversity within the chicken gut microbiome revealed by metagenomics and culture.</title>
        <authorList>
            <person name="Gilroy R."/>
            <person name="Ravi A."/>
            <person name="Getino M."/>
            <person name="Pursley I."/>
            <person name="Horton D.L."/>
            <person name="Alikhan N.F."/>
            <person name="Baker D."/>
            <person name="Gharbi K."/>
            <person name="Hall N."/>
            <person name="Watson M."/>
            <person name="Adriaenssens E.M."/>
            <person name="Foster-Nyarko E."/>
            <person name="Jarju S."/>
            <person name="Secka A."/>
            <person name="Antonio M."/>
            <person name="Oren A."/>
            <person name="Chaudhuri R.R."/>
            <person name="La Ragione R."/>
            <person name="Hildebrand F."/>
            <person name="Pallen M.J."/>
        </authorList>
    </citation>
    <scope>NUCLEOTIDE SEQUENCE</scope>
    <source>
        <strain evidence="2">CHK171-7178</strain>
    </source>
</reference>
<dbReference type="AlphaFoldDB" id="A0A921KBW6"/>
<sequence>MIFLEKVFNWMLVIGMVLLAGRIITMVFRFLDIPFINFFKDYSIISIIILLIGLIGTEIIKNKKRLY</sequence>
<organism evidence="2 3">
    <name type="scientific">Sporosarcina psychrophila</name>
    <name type="common">Bacillus psychrophilus</name>
    <dbReference type="NCBI Taxonomy" id="1476"/>
    <lineage>
        <taxon>Bacteria</taxon>
        <taxon>Bacillati</taxon>
        <taxon>Bacillota</taxon>
        <taxon>Bacilli</taxon>
        <taxon>Bacillales</taxon>
        <taxon>Caryophanaceae</taxon>
        <taxon>Sporosarcina</taxon>
    </lineage>
</organism>
<reference evidence="2" key="2">
    <citation type="submission" date="2021-09" db="EMBL/GenBank/DDBJ databases">
        <authorList>
            <person name="Gilroy R."/>
        </authorList>
    </citation>
    <scope>NUCLEOTIDE SEQUENCE</scope>
    <source>
        <strain evidence="2">CHK171-7178</strain>
    </source>
</reference>
<keyword evidence="1" id="KW-1133">Transmembrane helix</keyword>
<keyword evidence="1" id="KW-0812">Transmembrane</keyword>
<dbReference type="Proteomes" id="UP000698173">
    <property type="component" value="Unassembled WGS sequence"/>
</dbReference>
<keyword evidence="1" id="KW-0472">Membrane</keyword>
<accession>A0A921KBW6</accession>
<feature type="transmembrane region" description="Helical" evidence="1">
    <location>
        <begin position="7"/>
        <end position="30"/>
    </location>
</feature>
<comment type="caution">
    <text evidence="2">The sequence shown here is derived from an EMBL/GenBank/DDBJ whole genome shotgun (WGS) entry which is preliminary data.</text>
</comment>
<evidence type="ECO:0000256" key="1">
    <source>
        <dbReference type="SAM" id="Phobius"/>
    </source>
</evidence>
<gene>
    <name evidence="2" type="ORF">K8V56_04905</name>
</gene>
<feature type="transmembrane region" description="Helical" evidence="1">
    <location>
        <begin position="42"/>
        <end position="60"/>
    </location>
</feature>
<dbReference type="EMBL" id="DYWT01000083">
    <property type="protein sequence ID" value="HJF31105.1"/>
    <property type="molecule type" value="Genomic_DNA"/>
</dbReference>
<proteinExistence type="predicted"/>